<evidence type="ECO:0000256" key="4">
    <source>
        <dbReference type="ARBA" id="ARBA00022840"/>
    </source>
</evidence>
<evidence type="ECO:0000256" key="1">
    <source>
        <dbReference type="ARBA" id="ARBA00008675"/>
    </source>
</evidence>
<evidence type="ECO:0000256" key="7">
    <source>
        <dbReference type="PROSITE-ProRule" id="PRU01251"/>
    </source>
</evidence>
<evidence type="ECO:0000256" key="2">
    <source>
        <dbReference type="ARBA" id="ARBA00022737"/>
    </source>
</evidence>
<gene>
    <name evidence="10" type="primary">clpA</name>
    <name evidence="10" type="ORF">OFBG_01606</name>
</gene>
<dbReference type="InterPro" id="IPR041546">
    <property type="entry name" value="ClpA/ClpB_AAA_lid"/>
</dbReference>
<dbReference type="PRINTS" id="PR00300">
    <property type="entry name" value="CLPPROTEASEA"/>
</dbReference>
<dbReference type="PROSITE" id="PS51903">
    <property type="entry name" value="CLP_R"/>
    <property type="match status" value="1"/>
</dbReference>
<keyword evidence="3 8" id="KW-0547">Nucleotide-binding</keyword>
<dbReference type="AlphaFoldDB" id="C3XBK2"/>
<dbReference type="InterPro" id="IPR036628">
    <property type="entry name" value="Clp_N_dom_sf"/>
</dbReference>
<evidence type="ECO:0000259" key="9">
    <source>
        <dbReference type="PROSITE" id="PS51903"/>
    </source>
</evidence>
<keyword evidence="11" id="KW-1185">Reference proteome</keyword>
<dbReference type="InterPro" id="IPR018368">
    <property type="entry name" value="ClpA/B_CS1"/>
</dbReference>
<dbReference type="GO" id="GO:0005524">
    <property type="term" value="F:ATP binding"/>
    <property type="evidence" value="ECO:0007669"/>
    <property type="project" value="UniProtKB-KW"/>
</dbReference>
<dbReference type="STRING" id="847.BRW83_0486"/>
<comment type="function">
    <text evidence="6">Part of a stress-induced multi-chaperone system, it is involved in the recovery of the cell from heat-induced damage, in cooperation with DnaK, DnaJ and GrpE. Acts before DnaK, in the processing of protein aggregates. Protein binding stimulates the ATPase activity; ATP hydrolysis unfolds the denatured protein aggregates, which probably helps expose new hydrophobic binding sites on the surface of ClpB-bound aggregates, contributing to the solubilization and refolding of denatured protein aggregates by DnaK.</text>
</comment>
<dbReference type="InterPro" id="IPR004176">
    <property type="entry name" value="Clp_R_N"/>
</dbReference>
<dbReference type="Gene3D" id="1.10.1780.10">
    <property type="entry name" value="Clp, N-terminal domain"/>
    <property type="match status" value="1"/>
</dbReference>
<dbReference type="SUPFAM" id="SSF81923">
    <property type="entry name" value="Double Clp-N motif"/>
    <property type="match status" value="1"/>
</dbReference>
<keyword evidence="5 8" id="KW-0143">Chaperone</keyword>
<dbReference type="InterPro" id="IPR050130">
    <property type="entry name" value="ClpA_ClpB"/>
</dbReference>
<keyword evidence="10" id="KW-0378">Hydrolase</keyword>
<dbReference type="Gene3D" id="1.10.8.60">
    <property type="match status" value="2"/>
</dbReference>
<dbReference type="InterPro" id="IPR027417">
    <property type="entry name" value="P-loop_NTPase"/>
</dbReference>
<dbReference type="SMART" id="SM01086">
    <property type="entry name" value="ClpB_D2-small"/>
    <property type="match status" value="1"/>
</dbReference>
<dbReference type="InterPro" id="IPR003593">
    <property type="entry name" value="AAA+_ATPase"/>
</dbReference>
<dbReference type="GO" id="GO:0034605">
    <property type="term" value="P:cellular response to heat"/>
    <property type="evidence" value="ECO:0007669"/>
    <property type="project" value="TreeGrafter"/>
</dbReference>
<dbReference type="PROSITE" id="PS00871">
    <property type="entry name" value="CLPAB_2"/>
    <property type="match status" value="1"/>
</dbReference>
<evidence type="ECO:0000256" key="3">
    <source>
        <dbReference type="ARBA" id="ARBA00022741"/>
    </source>
</evidence>
<organism evidence="10 11">
    <name type="scientific">Oxalobacter formigenes OXCC13</name>
    <dbReference type="NCBI Taxonomy" id="556269"/>
    <lineage>
        <taxon>Bacteria</taxon>
        <taxon>Pseudomonadati</taxon>
        <taxon>Pseudomonadota</taxon>
        <taxon>Betaproteobacteria</taxon>
        <taxon>Burkholderiales</taxon>
        <taxon>Oxalobacteraceae</taxon>
        <taxon>Oxalobacter</taxon>
    </lineage>
</organism>
<dbReference type="GeneID" id="77134396"/>
<dbReference type="GO" id="GO:0016887">
    <property type="term" value="F:ATP hydrolysis activity"/>
    <property type="evidence" value="ECO:0007669"/>
    <property type="project" value="InterPro"/>
</dbReference>
<dbReference type="InterPro" id="IPR019489">
    <property type="entry name" value="Clp_ATPase_C"/>
</dbReference>
<dbReference type="InterPro" id="IPR001270">
    <property type="entry name" value="ClpA/B"/>
</dbReference>
<dbReference type="GO" id="GO:0043335">
    <property type="term" value="P:protein unfolding"/>
    <property type="evidence" value="ECO:0007669"/>
    <property type="project" value="InterPro"/>
</dbReference>
<dbReference type="Pfam" id="PF17871">
    <property type="entry name" value="AAA_lid_9"/>
    <property type="match status" value="1"/>
</dbReference>
<feature type="domain" description="Clp R" evidence="9">
    <location>
        <begin position="1"/>
        <end position="146"/>
    </location>
</feature>
<evidence type="ECO:0000256" key="5">
    <source>
        <dbReference type="ARBA" id="ARBA00023186"/>
    </source>
</evidence>
<dbReference type="InterPro" id="IPR013461">
    <property type="entry name" value="ClpA"/>
</dbReference>
<dbReference type="HOGENOM" id="CLU_005070_4_2_4"/>
<comment type="similarity">
    <text evidence="1 8">Belongs to the ClpA/ClpB family.</text>
</comment>
<evidence type="ECO:0000313" key="10">
    <source>
        <dbReference type="EMBL" id="EEO30578.1"/>
    </source>
</evidence>
<dbReference type="InterPro" id="IPR003959">
    <property type="entry name" value="ATPase_AAA_core"/>
</dbReference>
<evidence type="ECO:0000256" key="6">
    <source>
        <dbReference type="ARBA" id="ARBA00025613"/>
    </source>
</evidence>
<dbReference type="CDD" id="cd00009">
    <property type="entry name" value="AAA"/>
    <property type="match status" value="1"/>
</dbReference>
<proteinExistence type="inferred from homology"/>
<dbReference type="NCBIfam" id="TIGR02639">
    <property type="entry name" value="ClpA"/>
    <property type="match status" value="1"/>
</dbReference>
<name>C3XBK2_OXAFO</name>
<dbReference type="SMART" id="SM00382">
    <property type="entry name" value="AAA"/>
    <property type="match status" value="2"/>
</dbReference>
<sequence length="771" mass="84686">MIAQELEVSLHMAFVEARQARYEFITVEHLLLALLDNPSASEVLKACNADIPALKKMLSDFVSDNTPIVPGTAEVDTQPTLGFQRVIQRAIMHVQSASNGKKEVTGANVLVAIFGEKDSHAVYYLHQQGVTRLDVVNYISHGVRKNVQSEMPKQAEGAEEMQGEAGVAGKDSPLDLYTLNLNKQAASGKIDPLIGREEEIDRVIQVLCRRRKNNPLLVGEAGVGKTALAEGLAWRITQNSVPDVLHDAVVYALDMGALLAGTKYRGDFEQRLKAVLKQLSDNPNSILFIDEIHTIIGAGSASGGTLDASNLLKPALSGGQLKCIGATTFTEYRGVFEKDHALARRFQKIDVNEPTVEQTVQILRGLKSRFEEHHKVKYSVSALISAAELSARFINDRQLPDKAIDVIDEAGAAQRILPKSKQKKTIGKAEIEDIISKIARIPAQSVNQDDRSKLQNLDRDLKSVVFGQDAAIDALSASIKMARAGLGKTDKPIGAFLFSGPTGVGKTEVAKQLAFTLGIDLIRFDMSEYMERHAVSRMIGAPPGYVGFDQGGLLTEAITKKPHAVLLLDEIEKAHPDIFSILLQVMDHGTLTDNNGRKADFRNVIIIMTTNAGAESLQKSSIGFTNQKEKGDEMVDIKRMFTPEFRNRLDGIISFSALNEDIILRVVDKFLMQLEEQLHEKKVEAIFTEALRKFLAKKGFDPLMGARPMLRLIQDLIRKALADELLFGKLVAGGSVIVDLDDKEEIKLEFPENAGVSDKFQLPESNALELD</sequence>
<dbReference type="eggNOG" id="COG0542">
    <property type="taxonomic scope" value="Bacteria"/>
</dbReference>
<dbReference type="GO" id="GO:0008233">
    <property type="term" value="F:peptidase activity"/>
    <property type="evidence" value="ECO:0007669"/>
    <property type="project" value="UniProtKB-KW"/>
</dbReference>
<dbReference type="Pfam" id="PF10431">
    <property type="entry name" value="ClpB_D2-small"/>
    <property type="match status" value="1"/>
</dbReference>
<dbReference type="SUPFAM" id="SSF52540">
    <property type="entry name" value="P-loop containing nucleoside triphosphate hydrolases"/>
    <property type="match status" value="2"/>
</dbReference>
<dbReference type="CDD" id="cd19499">
    <property type="entry name" value="RecA-like_ClpB_Hsp104-like"/>
    <property type="match status" value="1"/>
</dbReference>
<keyword evidence="4 8" id="KW-0067">ATP-binding</keyword>
<keyword evidence="2 7" id="KW-0677">Repeat</keyword>
<dbReference type="PANTHER" id="PTHR11638">
    <property type="entry name" value="ATP-DEPENDENT CLP PROTEASE"/>
    <property type="match status" value="1"/>
</dbReference>
<dbReference type="RefSeq" id="WP_005881863.1">
    <property type="nucleotide sequence ID" value="NZ_CP019430.1"/>
</dbReference>
<dbReference type="FunFam" id="3.40.50.300:FF:000025">
    <property type="entry name" value="ATP-dependent Clp protease subunit"/>
    <property type="match status" value="1"/>
</dbReference>
<evidence type="ECO:0000313" key="11">
    <source>
        <dbReference type="Proteomes" id="UP000005089"/>
    </source>
</evidence>
<keyword evidence="10" id="KW-0645">Protease</keyword>
<dbReference type="PANTHER" id="PTHR11638:SF111">
    <property type="entry name" value="ATP-DEPENDENT CLP PROTEASE ATP-BINDING SUBUNIT CLPA"/>
    <property type="match status" value="1"/>
</dbReference>
<dbReference type="GO" id="GO:0006508">
    <property type="term" value="P:proteolysis"/>
    <property type="evidence" value="ECO:0007669"/>
    <property type="project" value="UniProtKB-KW"/>
</dbReference>
<accession>C3XBK2</accession>
<evidence type="ECO:0000256" key="8">
    <source>
        <dbReference type="RuleBase" id="RU004432"/>
    </source>
</evidence>
<dbReference type="Pfam" id="PF02861">
    <property type="entry name" value="Clp_N"/>
    <property type="match status" value="1"/>
</dbReference>
<dbReference type="PROSITE" id="PS00870">
    <property type="entry name" value="CLPAB_1"/>
    <property type="match status" value="1"/>
</dbReference>
<dbReference type="Gene3D" id="3.40.50.300">
    <property type="entry name" value="P-loop containing nucleotide triphosphate hydrolases"/>
    <property type="match status" value="2"/>
</dbReference>
<dbReference type="Pfam" id="PF00004">
    <property type="entry name" value="AAA"/>
    <property type="match status" value="1"/>
</dbReference>
<dbReference type="Pfam" id="PF07724">
    <property type="entry name" value="AAA_2"/>
    <property type="match status" value="1"/>
</dbReference>
<dbReference type="OrthoDB" id="9803641at2"/>
<dbReference type="InterPro" id="IPR028299">
    <property type="entry name" value="ClpA/B_CS2"/>
</dbReference>
<dbReference type="EMBL" id="GG658170">
    <property type="protein sequence ID" value="EEO30578.1"/>
    <property type="molecule type" value="Genomic_DNA"/>
</dbReference>
<reference evidence="10 11" key="1">
    <citation type="submission" date="2009-02" db="EMBL/GenBank/DDBJ databases">
        <title>The Genome Sequence of Oxalobacter formigenes OXCC13.</title>
        <authorList>
            <consortium name="The Broad Institute Genome Sequencing Platform"/>
            <person name="Ward D."/>
            <person name="Young S.K."/>
            <person name="Kodira C.D."/>
            <person name="Zeng Q."/>
            <person name="Koehrsen M."/>
            <person name="Alvarado L."/>
            <person name="Berlin A."/>
            <person name="Borenstein D."/>
            <person name="Chen Z."/>
            <person name="Engels R."/>
            <person name="Freedman E."/>
            <person name="Gellesch M."/>
            <person name="Goldberg J."/>
            <person name="Griggs A."/>
            <person name="Gujja S."/>
            <person name="Heiman D."/>
            <person name="Hepburn T."/>
            <person name="Howarth C."/>
            <person name="Jen D."/>
            <person name="Larson L."/>
            <person name="Lewis B."/>
            <person name="Mehta T."/>
            <person name="Park D."/>
            <person name="Pearson M."/>
            <person name="Roberts A."/>
            <person name="Saif S."/>
            <person name="Shea T."/>
            <person name="Shenoy N."/>
            <person name="Sisk P."/>
            <person name="Stolte C."/>
            <person name="Sykes S."/>
            <person name="Walk T."/>
            <person name="White J."/>
            <person name="Yandava C."/>
            <person name="Allison M.J."/>
            <person name="Lander E."/>
            <person name="Nusbaum C."/>
            <person name="Galagan J."/>
            <person name="Birren B."/>
        </authorList>
    </citation>
    <scope>NUCLEOTIDE SEQUENCE [LARGE SCALE GENOMIC DNA]</scope>
    <source>
        <strain evidence="10 11">OXCC13</strain>
    </source>
</reference>
<dbReference type="Proteomes" id="UP000005089">
    <property type="component" value="Unassembled WGS sequence"/>
</dbReference>
<protein>
    <submittedName>
        <fullName evidence="10">ATP-dependent Clp protease ATP-binding subunit ClpA</fullName>
    </submittedName>
</protein>
<dbReference type="GO" id="GO:0005737">
    <property type="term" value="C:cytoplasm"/>
    <property type="evidence" value="ECO:0007669"/>
    <property type="project" value="TreeGrafter"/>
</dbReference>